<dbReference type="PROSITE" id="PS51820">
    <property type="entry name" value="PA14"/>
    <property type="match status" value="1"/>
</dbReference>
<reference evidence="2" key="1">
    <citation type="submission" date="2018-05" db="EMBL/GenBank/DDBJ databases">
        <authorList>
            <person name="Lanie J.A."/>
            <person name="Ng W.-L."/>
            <person name="Kazmierczak K.M."/>
            <person name="Andrzejewski T.M."/>
            <person name="Davidsen T.M."/>
            <person name="Wayne K.J."/>
            <person name="Tettelin H."/>
            <person name="Glass J.I."/>
            <person name="Rusch D."/>
            <person name="Podicherti R."/>
            <person name="Tsui H.-C.T."/>
            <person name="Winkler M.E."/>
        </authorList>
    </citation>
    <scope>NUCLEOTIDE SEQUENCE</scope>
</reference>
<dbReference type="Pfam" id="PF07691">
    <property type="entry name" value="PA14"/>
    <property type="match status" value="1"/>
</dbReference>
<evidence type="ECO:0000259" key="1">
    <source>
        <dbReference type="PROSITE" id="PS51820"/>
    </source>
</evidence>
<dbReference type="SMART" id="SM00758">
    <property type="entry name" value="PA14"/>
    <property type="match status" value="1"/>
</dbReference>
<dbReference type="SUPFAM" id="SSF56988">
    <property type="entry name" value="Anthrax protective antigen"/>
    <property type="match status" value="1"/>
</dbReference>
<dbReference type="AlphaFoldDB" id="A0A382QUS4"/>
<dbReference type="InterPro" id="IPR037524">
    <property type="entry name" value="PA14/GLEYA"/>
</dbReference>
<feature type="non-terminal residue" evidence="2">
    <location>
        <position position="1"/>
    </location>
</feature>
<dbReference type="Gene3D" id="2.60.120.380">
    <property type="match status" value="1"/>
</dbReference>
<gene>
    <name evidence="2" type="ORF">METZ01_LOCUS340935</name>
</gene>
<protein>
    <recommendedName>
        <fullName evidence="1">PA14 domain-containing protein</fullName>
    </recommendedName>
</protein>
<dbReference type="InterPro" id="IPR011658">
    <property type="entry name" value="PA14_dom"/>
</dbReference>
<feature type="non-terminal residue" evidence="2">
    <location>
        <position position="329"/>
    </location>
</feature>
<proteinExistence type="predicted"/>
<organism evidence="2">
    <name type="scientific">marine metagenome</name>
    <dbReference type="NCBI Taxonomy" id="408172"/>
    <lineage>
        <taxon>unclassified sequences</taxon>
        <taxon>metagenomes</taxon>
        <taxon>ecological metagenomes</taxon>
    </lineage>
</organism>
<sequence length="329" mass="36741">FQDVTNMNDRATRKVMDNVESAKFKEEVARKEALENDLYNQVFRIEEDFKLALMKKDGLKTAQGVRVPDLVELSFKFYRDTWKKLPDFDLLKHETEGSLADGFLSLKPASRKHAIGLVFEGRLKVPAAGKYSFRLSSTGGVRLLIDGAKVQEADGTGNHSVDATVDLAAGLRKIRLEYFNGYDEPKLSLRWSGPGFENRALTLSREEGASLVGDSRKAPERWSYTLKDPGGGWARPGFKAKGWKKGPGGFGTNGTPGGVVKTEWKTRDIWLRKDFNLDRIPGSLFLDIHHDEDAEVYLNGTLSRNFQGTLGNTFPLPCLKERSRPLGSV</sequence>
<accession>A0A382QUS4</accession>
<name>A0A382QUS4_9ZZZZ</name>
<feature type="domain" description="PA14" evidence="1">
    <location>
        <begin position="68"/>
        <end position="207"/>
    </location>
</feature>
<evidence type="ECO:0000313" key="2">
    <source>
        <dbReference type="EMBL" id="SVC88081.1"/>
    </source>
</evidence>
<dbReference type="EMBL" id="UINC01116380">
    <property type="protein sequence ID" value="SVC88081.1"/>
    <property type="molecule type" value="Genomic_DNA"/>
</dbReference>